<dbReference type="AlphaFoldDB" id="A0A840UXZ0"/>
<feature type="compositionally biased region" description="Low complexity" evidence="1">
    <location>
        <begin position="74"/>
        <end position="85"/>
    </location>
</feature>
<feature type="transmembrane region" description="Helical" evidence="2">
    <location>
        <begin position="21"/>
        <end position="44"/>
    </location>
</feature>
<keyword evidence="2" id="KW-1133">Transmembrane helix</keyword>
<evidence type="ECO:0000256" key="1">
    <source>
        <dbReference type="SAM" id="MobiDB-lite"/>
    </source>
</evidence>
<name>A0A840UXZ0_9BACT</name>
<dbReference type="EMBL" id="JACHFD010000005">
    <property type="protein sequence ID" value="MBB5351017.1"/>
    <property type="molecule type" value="Genomic_DNA"/>
</dbReference>
<sequence>MSPSIRSQLAERVRRERRASALGTVVITLLVSGLILTVLGWILLPSWERETALEAVRFETLPAEESPTEFSPMRRQTSPPRAPSAASNRALVAAVAAPVALAVPEVEVDEMSLEWGQDDDFLEGWGTGGAGTDGGQGMDEGEMGATFFQQKTSAHRVCYLIDFSGSMRGQREKLMRSELSKSLEALAEGSLFQLVFFAGPVWIAGSSVEMEDKNPPREGVVTVGDESFRWEYVGGGKWEAQGREQEIHWREASASTVKQALAEVRGSRLAYGGGWENPIEWALGLDPAPEVIFFMTDGAISGDMMGIARDLARKAKRKGTVINTVALMEPKAEKPMQEMARRAGGQFTLVREDGTLEVMGFE</sequence>
<feature type="domain" description="VWFA" evidence="3">
    <location>
        <begin position="156"/>
        <end position="362"/>
    </location>
</feature>
<dbReference type="CDD" id="cd00198">
    <property type="entry name" value="vWFA"/>
    <property type="match status" value="1"/>
</dbReference>
<dbReference type="InterPro" id="IPR002035">
    <property type="entry name" value="VWF_A"/>
</dbReference>
<dbReference type="RefSeq" id="WP_184016823.1">
    <property type="nucleotide sequence ID" value="NZ_JACHFD010000005.1"/>
</dbReference>
<dbReference type="PROSITE" id="PS50234">
    <property type="entry name" value="VWFA"/>
    <property type="match status" value="1"/>
</dbReference>
<accession>A0A840UXZ0</accession>
<evidence type="ECO:0000259" key="3">
    <source>
        <dbReference type="PROSITE" id="PS50234"/>
    </source>
</evidence>
<dbReference type="Gene3D" id="3.40.50.410">
    <property type="entry name" value="von Willebrand factor, type A domain"/>
    <property type="match status" value="1"/>
</dbReference>
<reference evidence="4 5" key="1">
    <citation type="submission" date="2020-08" db="EMBL/GenBank/DDBJ databases">
        <title>Genomic Encyclopedia of Type Strains, Phase IV (KMG-IV): sequencing the most valuable type-strain genomes for metagenomic binning, comparative biology and taxonomic classification.</title>
        <authorList>
            <person name="Goeker M."/>
        </authorList>
    </citation>
    <scope>NUCLEOTIDE SEQUENCE [LARGE SCALE GENOMIC DNA]</scope>
    <source>
        <strain evidence="4 5">YC6886</strain>
    </source>
</reference>
<organism evidence="4 5">
    <name type="scientific">Haloferula luteola</name>
    <dbReference type="NCBI Taxonomy" id="595692"/>
    <lineage>
        <taxon>Bacteria</taxon>
        <taxon>Pseudomonadati</taxon>
        <taxon>Verrucomicrobiota</taxon>
        <taxon>Verrucomicrobiia</taxon>
        <taxon>Verrucomicrobiales</taxon>
        <taxon>Verrucomicrobiaceae</taxon>
        <taxon>Haloferula</taxon>
    </lineage>
</organism>
<proteinExistence type="predicted"/>
<evidence type="ECO:0000313" key="5">
    <source>
        <dbReference type="Proteomes" id="UP000557717"/>
    </source>
</evidence>
<comment type="caution">
    <text evidence="4">The sequence shown here is derived from an EMBL/GenBank/DDBJ whole genome shotgun (WGS) entry which is preliminary data.</text>
</comment>
<dbReference type="Proteomes" id="UP000557717">
    <property type="component" value="Unassembled WGS sequence"/>
</dbReference>
<keyword evidence="5" id="KW-1185">Reference proteome</keyword>
<gene>
    <name evidence="4" type="ORF">HNR46_001251</name>
</gene>
<evidence type="ECO:0000256" key="2">
    <source>
        <dbReference type="SAM" id="Phobius"/>
    </source>
</evidence>
<protein>
    <recommendedName>
        <fullName evidence="3">VWFA domain-containing protein</fullName>
    </recommendedName>
</protein>
<keyword evidence="2" id="KW-0472">Membrane</keyword>
<feature type="region of interest" description="Disordered" evidence="1">
    <location>
        <begin position="63"/>
        <end position="85"/>
    </location>
</feature>
<keyword evidence="2" id="KW-0812">Transmembrane</keyword>
<evidence type="ECO:0000313" key="4">
    <source>
        <dbReference type="EMBL" id="MBB5351017.1"/>
    </source>
</evidence>
<dbReference type="InterPro" id="IPR036465">
    <property type="entry name" value="vWFA_dom_sf"/>
</dbReference>
<dbReference type="SUPFAM" id="SSF53300">
    <property type="entry name" value="vWA-like"/>
    <property type="match status" value="1"/>
</dbReference>